<evidence type="ECO:0000256" key="2">
    <source>
        <dbReference type="ARBA" id="ARBA00022840"/>
    </source>
</evidence>
<dbReference type="Proteomes" id="UP000605144">
    <property type="component" value="Unassembled WGS sequence"/>
</dbReference>
<comment type="caution">
    <text evidence="4">The sequence shown here is derived from an EMBL/GenBank/DDBJ whole genome shotgun (WGS) entry which is preliminary data.</text>
</comment>
<protein>
    <recommendedName>
        <fullName evidence="3">UPF0200 protein EYG76_04405</fullName>
    </recommendedName>
</protein>
<dbReference type="SUPFAM" id="SSF52540">
    <property type="entry name" value="P-loop containing nucleoside triphosphate hydrolases"/>
    <property type="match status" value="1"/>
</dbReference>
<dbReference type="Pfam" id="PF13207">
    <property type="entry name" value="AAA_17"/>
    <property type="match status" value="1"/>
</dbReference>
<sequence length="184" mass="21283">MRLIGIVGMPGSGKSAIFKIAEKYNIPVISMGNIVRHETLKRGLELTPKNVGNTAIELRRKYGEEAIAVSCVEYIKENYENESIIIIEGIRSIYEVNYFKKYYPLKIIAIHASPKTRFHRLKHRGRGDDVSEWNDFIERDMRELKFTIGEVISLADYMVVNEGEYDIYLNDLERVLNKAMNSYV</sequence>
<evidence type="ECO:0000256" key="1">
    <source>
        <dbReference type="ARBA" id="ARBA00022741"/>
    </source>
</evidence>
<dbReference type="AlphaFoldDB" id="A0A832YSZ2"/>
<dbReference type="Gene3D" id="3.40.50.300">
    <property type="entry name" value="P-loop containing nucleotide triphosphate hydrolases"/>
    <property type="match status" value="1"/>
</dbReference>
<gene>
    <name evidence="4" type="primary">fliE</name>
    <name evidence="4" type="ORF">EYG76_04405</name>
</gene>
<dbReference type="InterPro" id="IPR022970">
    <property type="entry name" value="NTP_hydrolase-rel"/>
</dbReference>
<dbReference type="PANTHER" id="PTHR41930">
    <property type="entry name" value="UPF0200 PROTEIN MJ1399"/>
    <property type="match status" value="1"/>
</dbReference>
<organism evidence="4 5">
    <name type="scientific">Methanothermococcus okinawensis</name>
    <dbReference type="NCBI Taxonomy" id="155863"/>
    <lineage>
        <taxon>Archaea</taxon>
        <taxon>Methanobacteriati</taxon>
        <taxon>Methanobacteriota</taxon>
        <taxon>Methanomada group</taxon>
        <taxon>Methanococci</taxon>
        <taxon>Methanococcales</taxon>
        <taxon>Methanococcaceae</taxon>
        <taxon>Methanothermococcus</taxon>
    </lineage>
</organism>
<keyword evidence="4" id="KW-0966">Cell projection</keyword>
<feature type="binding site" evidence="3">
    <location>
        <begin position="8"/>
        <end position="15"/>
    </location>
    <ligand>
        <name>ATP</name>
        <dbReference type="ChEBI" id="CHEBI:30616"/>
    </ligand>
</feature>
<reference evidence="4" key="1">
    <citation type="journal article" date="2020" name="ISME J.">
        <title>Gammaproteobacteria mediating utilization of methyl-, sulfur- and petroleum organic compounds in deep ocean hydrothermal plumes.</title>
        <authorList>
            <person name="Zhou Z."/>
            <person name="Liu Y."/>
            <person name="Pan J."/>
            <person name="Cron B.R."/>
            <person name="Toner B.M."/>
            <person name="Anantharaman K."/>
            <person name="Breier J.A."/>
            <person name="Dick G.J."/>
            <person name="Li M."/>
        </authorList>
    </citation>
    <scope>NUCLEOTIDE SEQUENCE</scope>
    <source>
        <strain evidence="4">SZUA-1385</strain>
    </source>
</reference>
<evidence type="ECO:0000256" key="3">
    <source>
        <dbReference type="HAMAP-Rule" id="MF_01111"/>
    </source>
</evidence>
<keyword evidence="2 3" id="KW-0067">ATP-binding</keyword>
<dbReference type="EMBL" id="DQSV01000087">
    <property type="protein sequence ID" value="HIP17521.1"/>
    <property type="molecule type" value="Genomic_DNA"/>
</dbReference>
<dbReference type="InterPro" id="IPR027417">
    <property type="entry name" value="P-loop_NTPase"/>
</dbReference>
<comment type="similarity">
    <text evidence="3">Belongs to the UPF0200 family.</text>
</comment>
<keyword evidence="4" id="KW-0969">Cilium</keyword>
<accession>A0A832YSZ2</accession>
<name>A0A832YSZ2_9EURY</name>
<evidence type="ECO:0000313" key="5">
    <source>
        <dbReference type="Proteomes" id="UP000605144"/>
    </source>
</evidence>
<dbReference type="GO" id="GO:0005524">
    <property type="term" value="F:ATP binding"/>
    <property type="evidence" value="ECO:0007669"/>
    <property type="project" value="UniProtKB-UniRule"/>
</dbReference>
<evidence type="ECO:0000313" key="4">
    <source>
        <dbReference type="EMBL" id="HIP17521.1"/>
    </source>
</evidence>
<keyword evidence="4" id="KW-0282">Flagellum</keyword>
<dbReference type="HAMAP" id="MF_01111">
    <property type="entry name" value="UPF0200"/>
    <property type="match status" value="1"/>
</dbReference>
<proteinExistence type="inferred from homology"/>
<dbReference type="PANTHER" id="PTHR41930:SF1">
    <property type="entry name" value="DEPHOSPHO-COA KINASE"/>
    <property type="match status" value="1"/>
</dbReference>
<keyword evidence="1 3" id="KW-0547">Nucleotide-binding</keyword>